<keyword evidence="2 8" id="KW-0698">rRNA processing</keyword>
<dbReference type="GO" id="GO:0000175">
    <property type="term" value="F:3'-5'-RNA exonuclease activity"/>
    <property type="evidence" value="ECO:0007669"/>
    <property type="project" value="UniProtKB-UniRule"/>
</dbReference>
<dbReference type="Proteomes" id="UP000214973">
    <property type="component" value="Chromosome 1"/>
</dbReference>
<evidence type="ECO:0000259" key="9">
    <source>
        <dbReference type="Pfam" id="PF01138"/>
    </source>
</evidence>
<evidence type="ECO:0000256" key="6">
    <source>
        <dbReference type="ARBA" id="ARBA00022695"/>
    </source>
</evidence>
<dbReference type="EMBL" id="LT906470">
    <property type="protein sequence ID" value="SNV59243.1"/>
    <property type="molecule type" value="Genomic_DNA"/>
</dbReference>
<dbReference type="GO" id="GO:0016075">
    <property type="term" value="P:rRNA catabolic process"/>
    <property type="evidence" value="ECO:0007669"/>
    <property type="project" value="UniProtKB-UniRule"/>
</dbReference>
<evidence type="ECO:0000313" key="12">
    <source>
        <dbReference type="Proteomes" id="UP000214973"/>
    </source>
</evidence>
<dbReference type="RefSeq" id="WP_095065376.1">
    <property type="nucleotide sequence ID" value="NZ_LT906470.1"/>
</dbReference>
<dbReference type="HAMAP" id="MF_00564">
    <property type="entry name" value="RNase_PH"/>
    <property type="match status" value="1"/>
</dbReference>
<evidence type="ECO:0000256" key="5">
    <source>
        <dbReference type="ARBA" id="ARBA00022694"/>
    </source>
</evidence>
<dbReference type="CDD" id="cd11362">
    <property type="entry name" value="RNase_PH_bact"/>
    <property type="match status" value="1"/>
</dbReference>
<evidence type="ECO:0000256" key="8">
    <source>
        <dbReference type="HAMAP-Rule" id="MF_00564"/>
    </source>
</evidence>
<comment type="catalytic activity">
    <reaction evidence="8">
        <text>tRNA(n+1) + phosphate = tRNA(n) + a ribonucleoside 5'-diphosphate</text>
        <dbReference type="Rhea" id="RHEA:10628"/>
        <dbReference type="Rhea" id="RHEA-COMP:17343"/>
        <dbReference type="Rhea" id="RHEA-COMP:17344"/>
        <dbReference type="ChEBI" id="CHEBI:43474"/>
        <dbReference type="ChEBI" id="CHEBI:57930"/>
        <dbReference type="ChEBI" id="CHEBI:173114"/>
        <dbReference type="EC" id="2.7.7.56"/>
    </reaction>
</comment>
<feature type="domain" description="Exoribonuclease phosphorolytic" evidence="10">
    <location>
        <begin position="156"/>
        <end position="221"/>
    </location>
</feature>
<dbReference type="KEGG" id="vrm:44547418_00452"/>
<dbReference type="EC" id="2.7.7.56" evidence="8"/>
<comment type="subunit">
    <text evidence="8">Homohexameric ring arranged as a trimer of dimers.</text>
</comment>
<dbReference type="GO" id="GO:0031125">
    <property type="term" value="P:rRNA 3'-end processing"/>
    <property type="evidence" value="ECO:0007669"/>
    <property type="project" value="UniProtKB-ARBA"/>
</dbReference>
<dbReference type="SUPFAM" id="SSF54211">
    <property type="entry name" value="Ribosomal protein S5 domain 2-like"/>
    <property type="match status" value="1"/>
</dbReference>
<dbReference type="Pfam" id="PF03725">
    <property type="entry name" value="RNase_PH_C"/>
    <property type="match status" value="1"/>
</dbReference>
<evidence type="ECO:0000259" key="10">
    <source>
        <dbReference type="Pfam" id="PF03725"/>
    </source>
</evidence>
<evidence type="ECO:0000313" key="11">
    <source>
        <dbReference type="EMBL" id="SNV59243.1"/>
    </source>
</evidence>
<dbReference type="InterPro" id="IPR001247">
    <property type="entry name" value="ExoRNase_PH_dom1"/>
</dbReference>
<keyword evidence="6 8" id="KW-0548">Nucleotidyltransferase</keyword>
<keyword evidence="4 8" id="KW-0808">Transferase</keyword>
<evidence type="ECO:0000256" key="4">
    <source>
        <dbReference type="ARBA" id="ARBA00022679"/>
    </source>
</evidence>
<dbReference type="PROSITE" id="PS01277">
    <property type="entry name" value="RIBONUCLEASE_PH"/>
    <property type="match status" value="1"/>
</dbReference>
<comment type="function">
    <text evidence="8">Phosphorolytic 3'-5' exoribonuclease that plays an important role in tRNA 3'-end maturation. Removes nucleotide residues following the 3'-CCA terminus of tRNAs; can also add nucleotides to the ends of RNA molecules by using nucleoside diphosphates as substrates, but this may not be physiologically important. Probably plays a role in initiation of 16S rRNA degradation (leading to ribosome degradation) during starvation.</text>
</comment>
<dbReference type="NCBIfam" id="TIGR01966">
    <property type="entry name" value="RNasePH"/>
    <property type="match status" value="1"/>
</dbReference>
<dbReference type="AlphaFoldDB" id="A0A239YLC7"/>
<keyword evidence="5 8" id="KW-0819">tRNA processing</keyword>
<dbReference type="InterPro" id="IPR002381">
    <property type="entry name" value="RNase_PH_bac-type"/>
</dbReference>
<sequence length="251" mass="26753">MRSDNRTAGQLRPIKITRHFTEYAEGSVLIECGKTKVICTATVEDSVPRWLKGTGQGWVTAEYSLLPRSTQTRVSREAAKGKQTGRTVEIQRLIGRALRAVVDLNALGERSITVDCDVIQADGGTRTASITGAFVALVDAVDFTFGGAGKFPITDFCAAISVGIGSDGPITDLCYEEDSAAIVDMNVVRTGSGNLVEVQGTGEHGTFNRDELNALLDLAEAATDELMAKQREVLGTTANKVGKEFPTAPEV</sequence>
<dbReference type="GO" id="GO:0000049">
    <property type="term" value="F:tRNA binding"/>
    <property type="evidence" value="ECO:0007669"/>
    <property type="project" value="UniProtKB-UniRule"/>
</dbReference>
<dbReference type="InterPro" id="IPR036345">
    <property type="entry name" value="ExoRNase_PH_dom2_sf"/>
</dbReference>
<dbReference type="PANTHER" id="PTHR11953:SF0">
    <property type="entry name" value="EXOSOME COMPLEX COMPONENT RRP41"/>
    <property type="match status" value="1"/>
</dbReference>
<dbReference type="GO" id="GO:0009022">
    <property type="term" value="F:tRNA nucleotidyltransferase activity"/>
    <property type="evidence" value="ECO:0007669"/>
    <property type="project" value="UniProtKB-UniRule"/>
</dbReference>
<gene>
    <name evidence="8 11" type="primary">rph</name>
    <name evidence="11" type="ORF">SAMEA44547418_00452</name>
</gene>
<keyword evidence="12" id="KW-1185">Reference proteome</keyword>
<evidence type="ECO:0000256" key="1">
    <source>
        <dbReference type="ARBA" id="ARBA00006678"/>
    </source>
</evidence>
<reference evidence="11 12" key="1">
    <citation type="submission" date="2017-06" db="EMBL/GenBank/DDBJ databases">
        <authorList>
            <consortium name="Pathogen Informatics"/>
        </authorList>
    </citation>
    <scope>NUCLEOTIDE SEQUENCE [LARGE SCALE GENOMIC DNA]</scope>
    <source>
        <strain evidence="11 12">NCTC12018</strain>
    </source>
</reference>
<dbReference type="Pfam" id="PF01138">
    <property type="entry name" value="RNase_PH"/>
    <property type="match status" value="1"/>
</dbReference>
<evidence type="ECO:0000256" key="2">
    <source>
        <dbReference type="ARBA" id="ARBA00022552"/>
    </source>
</evidence>
<dbReference type="InterPro" id="IPR018336">
    <property type="entry name" value="RNase_PH_CS"/>
</dbReference>
<accession>A0A239YLC7</accession>
<feature type="domain" description="Exoribonuclease phosphorolytic" evidence="9">
    <location>
        <begin position="10"/>
        <end position="140"/>
    </location>
</feature>
<dbReference type="PANTHER" id="PTHR11953">
    <property type="entry name" value="EXOSOME COMPLEX COMPONENT"/>
    <property type="match status" value="1"/>
</dbReference>
<dbReference type="GO" id="GO:0008033">
    <property type="term" value="P:tRNA processing"/>
    <property type="evidence" value="ECO:0007669"/>
    <property type="project" value="UniProtKB-UniRule"/>
</dbReference>
<feature type="binding site" evidence="8">
    <location>
        <position position="86"/>
    </location>
    <ligand>
        <name>phosphate</name>
        <dbReference type="ChEBI" id="CHEBI:43474"/>
        <note>substrate</note>
    </ligand>
</feature>
<name>A0A239YLC7_9FIRM</name>
<dbReference type="InterPro" id="IPR050080">
    <property type="entry name" value="RNase_PH"/>
</dbReference>
<dbReference type="InterPro" id="IPR020568">
    <property type="entry name" value="Ribosomal_Su5_D2-typ_SF"/>
</dbReference>
<evidence type="ECO:0000256" key="7">
    <source>
        <dbReference type="ARBA" id="ARBA00022884"/>
    </source>
</evidence>
<dbReference type="Gene3D" id="3.30.230.70">
    <property type="entry name" value="GHMP Kinase, N-terminal domain"/>
    <property type="match status" value="1"/>
</dbReference>
<evidence type="ECO:0000256" key="3">
    <source>
        <dbReference type="ARBA" id="ARBA00022555"/>
    </source>
</evidence>
<dbReference type="FunFam" id="3.30.230.70:FF:000003">
    <property type="entry name" value="Ribonuclease PH"/>
    <property type="match status" value="1"/>
</dbReference>
<proteinExistence type="inferred from homology"/>
<dbReference type="InterPro" id="IPR027408">
    <property type="entry name" value="PNPase/RNase_PH_dom_sf"/>
</dbReference>
<comment type="similarity">
    <text evidence="1 8">Belongs to the RNase PH family.</text>
</comment>
<organism evidence="11 12">
    <name type="scientific">Veillonella rodentium</name>
    <dbReference type="NCBI Taxonomy" id="248315"/>
    <lineage>
        <taxon>Bacteria</taxon>
        <taxon>Bacillati</taxon>
        <taxon>Bacillota</taxon>
        <taxon>Negativicutes</taxon>
        <taxon>Veillonellales</taxon>
        <taxon>Veillonellaceae</taxon>
        <taxon>Veillonella</taxon>
    </lineage>
</organism>
<feature type="binding site" evidence="8">
    <location>
        <begin position="124"/>
        <end position="126"/>
    </location>
    <ligand>
        <name>phosphate</name>
        <dbReference type="ChEBI" id="CHEBI:43474"/>
        <note>substrate</note>
    </ligand>
</feature>
<protein>
    <recommendedName>
        <fullName evidence="8">Ribonuclease PH</fullName>
        <shortName evidence="8">RNase PH</shortName>
        <ecNumber evidence="8">2.7.7.56</ecNumber>
    </recommendedName>
    <alternativeName>
        <fullName evidence="8">tRNA nucleotidyltransferase</fullName>
    </alternativeName>
</protein>
<dbReference type="InterPro" id="IPR015847">
    <property type="entry name" value="ExoRNase_PH_dom2"/>
</dbReference>
<dbReference type="SUPFAM" id="SSF55666">
    <property type="entry name" value="Ribonuclease PH domain 2-like"/>
    <property type="match status" value="1"/>
</dbReference>
<keyword evidence="7" id="KW-0694">RNA-binding</keyword>
<keyword evidence="3 8" id="KW-0820">tRNA-binding</keyword>